<keyword evidence="15" id="KW-1185">Reference proteome</keyword>
<keyword evidence="4 11" id="KW-0863">Zinc-finger</keyword>
<dbReference type="InterPro" id="IPR050274">
    <property type="entry name" value="Nuclear_hormone_rcpt_NR2"/>
</dbReference>
<dbReference type="GO" id="GO:0000978">
    <property type="term" value="F:RNA polymerase II cis-regulatory region sequence-specific DNA binding"/>
    <property type="evidence" value="ECO:0007669"/>
    <property type="project" value="InterPro"/>
</dbReference>
<dbReference type="SUPFAM" id="SSF48508">
    <property type="entry name" value="Nuclear receptor ligand-binding domain"/>
    <property type="match status" value="1"/>
</dbReference>
<dbReference type="InterPro" id="IPR035500">
    <property type="entry name" value="NHR-like_dom_sf"/>
</dbReference>
<dbReference type="InterPro" id="IPR000536">
    <property type="entry name" value="Nucl_hrmn_rcpt_lig-bd"/>
</dbReference>
<evidence type="ECO:0000256" key="4">
    <source>
        <dbReference type="ARBA" id="ARBA00022771"/>
    </source>
</evidence>
<dbReference type="SMART" id="SM00399">
    <property type="entry name" value="ZnF_C4"/>
    <property type="match status" value="1"/>
</dbReference>
<evidence type="ECO:0000256" key="10">
    <source>
        <dbReference type="ARBA" id="ARBA00023242"/>
    </source>
</evidence>
<organism evidence="15 16">
    <name type="scientific">Plectus sambesii</name>
    <dbReference type="NCBI Taxonomy" id="2011161"/>
    <lineage>
        <taxon>Eukaryota</taxon>
        <taxon>Metazoa</taxon>
        <taxon>Ecdysozoa</taxon>
        <taxon>Nematoda</taxon>
        <taxon>Chromadorea</taxon>
        <taxon>Plectida</taxon>
        <taxon>Plectina</taxon>
        <taxon>Plectoidea</taxon>
        <taxon>Plectidae</taxon>
        <taxon>Plectus</taxon>
    </lineage>
</organism>
<dbReference type="PANTHER" id="PTHR24083">
    <property type="entry name" value="NUCLEAR HORMONE RECEPTOR"/>
    <property type="match status" value="1"/>
</dbReference>
<dbReference type="PROSITE" id="PS51030">
    <property type="entry name" value="NUCLEAR_REC_DBD_2"/>
    <property type="match status" value="1"/>
</dbReference>
<protein>
    <submittedName>
        <fullName evidence="16">Uncharacterized protein</fullName>
    </submittedName>
</protein>
<evidence type="ECO:0000256" key="1">
    <source>
        <dbReference type="ARBA" id="ARBA00004123"/>
    </source>
</evidence>
<dbReference type="AlphaFoldDB" id="A0A914W3Q2"/>
<dbReference type="InterPro" id="IPR049636">
    <property type="entry name" value="HNF4-like_DBD"/>
</dbReference>
<evidence type="ECO:0000259" key="13">
    <source>
        <dbReference type="PROSITE" id="PS51030"/>
    </source>
</evidence>
<evidence type="ECO:0000313" key="15">
    <source>
        <dbReference type="Proteomes" id="UP000887566"/>
    </source>
</evidence>
<dbReference type="InterPro" id="IPR001723">
    <property type="entry name" value="Nuclear_hrmn_rcpt"/>
</dbReference>
<feature type="region of interest" description="Disordered" evidence="12">
    <location>
        <begin position="507"/>
        <end position="554"/>
    </location>
</feature>
<dbReference type="InterPro" id="IPR013088">
    <property type="entry name" value="Znf_NHR/GATA"/>
</dbReference>
<name>A0A914W3Q2_9BILA</name>
<keyword evidence="8 11" id="KW-0804">Transcription</keyword>
<dbReference type="Gene3D" id="1.10.565.10">
    <property type="entry name" value="Retinoid X Receptor"/>
    <property type="match status" value="1"/>
</dbReference>
<evidence type="ECO:0000256" key="12">
    <source>
        <dbReference type="SAM" id="MobiDB-lite"/>
    </source>
</evidence>
<dbReference type="CDD" id="cd06960">
    <property type="entry name" value="NR_DBD_HNF4A"/>
    <property type="match status" value="1"/>
</dbReference>
<comment type="similarity">
    <text evidence="2 11">Belongs to the nuclear hormone receptor family.</text>
</comment>
<keyword evidence="10 11" id="KW-0539">Nucleus</keyword>
<keyword evidence="7 11" id="KW-0238">DNA-binding</keyword>
<dbReference type="SUPFAM" id="SSF57716">
    <property type="entry name" value="Glucocorticoid receptor-like (DNA-binding domain)"/>
    <property type="match status" value="1"/>
</dbReference>
<dbReference type="PRINTS" id="PR00047">
    <property type="entry name" value="STROIDFINGER"/>
</dbReference>
<keyword evidence="3 11" id="KW-0479">Metal-binding</keyword>
<evidence type="ECO:0000259" key="14">
    <source>
        <dbReference type="PROSITE" id="PS51843"/>
    </source>
</evidence>
<feature type="region of interest" description="Disordered" evidence="12">
    <location>
        <begin position="182"/>
        <end position="240"/>
    </location>
</feature>
<dbReference type="FunFam" id="3.30.50.10:FF:000006">
    <property type="entry name" value="Nuclear receptor subfamily 5 group A member"/>
    <property type="match status" value="1"/>
</dbReference>
<dbReference type="GO" id="GO:0003700">
    <property type="term" value="F:DNA-binding transcription factor activity"/>
    <property type="evidence" value="ECO:0007669"/>
    <property type="project" value="InterPro"/>
</dbReference>
<feature type="compositionally biased region" description="Low complexity" evidence="12">
    <location>
        <begin position="525"/>
        <end position="540"/>
    </location>
</feature>
<evidence type="ECO:0000256" key="11">
    <source>
        <dbReference type="RuleBase" id="RU004334"/>
    </source>
</evidence>
<evidence type="ECO:0000256" key="2">
    <source>
        <dbReference type="ARBA" id="ARBA00005993"/>
    </source>
</evidence>
<evidence type="ECO:0000256" key="8">
    <source>
        <dbReference type="ARBA" id="ARBA00023163"/>
    </source>
</evidence>
<evidence type="ECO:0000256" key="5">
    <source>
        <dbReference type="ARBA" id="ARBA00022833"/>
    </source>
</evidence>
<dbReference type="Pfam" id="PF00104">
    <property type="entry name" value="Hormone_recep"/>
    <property type="match status" value="1"/>
</dbReference>
<dbReference type="SMART" id="SM00430">
    <property type="entry name" value="HOLI"/>
    <property type="match status" value="1"/>
</dbReference>
<dbReference type="WBParaSite" id="PSAMB.scaffold3166size19411.g20588.t1">
    <property type="protein sequence ID" value="PSAMB.scaffold3166size19411.g20588.t1"/>
    <property type="gene ID" value="PSAMB.scaffold3166size19411.g20588"/>
</dbReference>
<dbReference type="Gene3D" id="3.30.50.10">
    <property type="entry name" value="Erythroid Transcription Factor GATA-1, subunit A"/>
    <property type="match status" value="1"/>
</dbReference>
<dbReference type="GO" id="GO:0006357">
    <property type="term" value="P:regulation of transcription by RNA polymerase II"/>
    <property type="evidence" value="ECO:0007669"/>
    <property type="project" value="UniProtKB-ARBA"/>
</dbReference>
<evidence type="ECO:0000256" key="7">
    <source>
        <dbReference type="ARBA" id="ARBA00023125"/>
    </source>
</evidence>
<comment type="subcellular location">
    <subcellularLocation>
        <location evidence="1 11">Nucleus</location>
    </subcellularLocation>
</comment>
<dbReference type="PROSITE" id="PS00031">
    <property type="entry name" value="NUCLEAR_REC_DBD_1"/>
    <property type="match status" value="1"/>
</dbReference>
<proteinExistence type="inferred from homology"/>
<evidence type="ECO:0000256" key="9">
    <source>
        <dbReference type="ARBA" id="ARBA00023170"/>
    </source>
</evidence>
<dbReference type="GO" id="GO:0005634">
    <property type="term" value="C:nucleus"/>
    <property type="evidence" value="ECO:0007669"/>
    <property type="project" value="UniProtKB-SubCell"/>
</dbReference>
<dbReference type="GO" id="GO:0008270">
    <property type="term" value="F:zinc ion binding"/>
    <property type="evidence" value="ECO:0007669"/>
    <property type="project" value="UniProtKB-KW"/>
</dbReference>
<evidence type="ECO:0000256" key="3">
    <source>
        <dbReference type="ARBA" id="ARBA00022723"/>
    </source>
</evidence>
<dbReference type="PROSITE" id="PS51843">
    <property type="entry name" value="NR_LBD"/>
    <property type="match status" value="1"/>
</dbReference>
<dbReference type="Proteomes" id="UP000887566">
    <property type="component" value="Unplaced"/>
</dbReference>
<feature type="domain" description="Nuclear receptor" evidence="13">
    <location>
        <begin position="106"/>
        <end position="181"/>
    </location>
</feature>
<keyword evidence="5 11" id="KW-0862">Zinc</keyword>
<dbReference type="PRINTS" id="PR00398">
    <property type="entry name" value="STRDHORMONER"/>
</dbReference>
<reference evidence="16" key="1">
    <citation type="submission" date="2022-11" db="UniProtKB">
        <authorList>
            <consortium name="WormBaseParasite"/>
        </authorList>
    </citation>
    <scope>IDENTIFICATION</scope>
</reference>
<dbReference type="InterPro" id="IPR001628">
    <property type="entry name" value="Znf_hrmn_rcpt"/>
</dbReference>
<evidence type="ECO:0000313" key="16">
    <source>
        <dbReference type="WBParaSite" id="PSAMB.scaffold3166size19411.g20588.t1"/>
    </source>
</evidence>
<keyword evidence="9 11" id="KW-0675">Receptor</keyword>
<accession>A0A914W3Q2</accession>
<evidence type="ECO:0000256" key="6">
    <source>
        <dbReference type="ARBA" id="ARBA00023015"/>
    </source>
</evidence>
<sequence length="554" mass="61311">MYHQTLTGPSNGYEGVVDADLTAFRAVGVRFRAEPSAFNPSHFSTSPLDSLIDLGSALRPEQQHVFRPYDFAMHPPRSDHNLFEDNSLNGAPVQQQRTYQALESGSDFCAICGDASTGKHYGAYSCDGCKGFFRRTIRRDQSYSCRFSDNCLVDKDHRNSCRFCRFQKCIAAGMRRDAIQNERDAIGRRRNRAPSKPEDPNGLQPITSDAPFKKVSRQDEDGGGKSPRPETTCTPRLPSNKAPNDYLELLMRSETMCKQLRCSVIQSTDQVKYATAQMDDKQVSPDGLQLPPGTRMATLDDVGKSIHQQLVLMVEWAKTLPPFNELAIEDQIALLKNYAAQLMIIGVAYRSIHLENAIYLANDSVLPKELSATVGDVNLVVARIIDELVVPMKYMQVEESEYVALKAVVFFNPIAKGIKLEAATGPILRTRRSILAALEYFVVNSENYLTNNCRFAMLLLLLPPLQAIAQQLVEDVQLARMFGLANVDSLMQELMLQEDKPSALRHLSAKNSPYGSKGVTPGGPSPFRSSTPSPSDSESGATSPIDIPAQVTHL</sequence>
<keyword evidence="6 11" id="KW-0805">Transcription regulation</keyword>
<feature type="domain" description="NR LBD" evidence="14">
    <location>
        <begin position="242"/>
        <end position="498"/>
    </location>
</feature>
<dbReference type="Pfam" id="PF00105">
    <property type="entry name" value="zf-C4"/>
    <property type="match status" value="1"/>
</dbReference>